<protein>
    <submittedName>
        <fullName evidence="2">Uncharacterized protein</fullName>
    </submittedName>
</protein>
<organism evidence="2 3">
    <name type="scientific">Rhodococcus ruber</name>
    <dbReference type="NCBI Taxonomy" id="1830"/>
    <lineage>
        <taxon>Bacteria</taxon>
        <taxon>Bacillati</taxon>
        <taxon>Actinomycetota</taxon>
        <taxon>Actinomycetes</taxon>
        <taxon>Mycobacteriales</taxon>
        <taxon>Nocardiaceae</taxon>
        <taxon>Rhodococcus</taxon>
    </lineage>
</organism>
<dbReference type="RefSeq" id="WP_269607158.1">
    <property type="nucleotide sequence ID" value="NZ_JAPWIJ010000008.1"/>
</dbReference>
<feature type="signal peptide" evidence="1">
    <location>
        <begin position="1"/>
        <end position="28"/>
    </location>
</feature>
<dbReference type="Proteomes" id="UP001081071">
    <property type="component" value="Unassembled WGS sequence"/>
</dbReference>
<sequence length="164" mass="16760">MHKNTSRTILGIVATVPLSFALATPASAAPEAATLSATSSGDLISLQFALTSDVYTGAFCRYEVYPEDPTSDAVADASTPVSFTGPNPPITVGPVQLGTYEVYWSCYNESGTEFTTIGGSPEGSPDRVVVDGSIDTPTNPTTGSAGSSNVGMVGLDRILAGIFG</sequence>
<proteinExistence type="predicted"/>
<name>A0ABT4MIB3_9NOCA</name>
<accession>A0ABT4MIB3</accession>
<evidence type="ECO:0000256" key="1">
    <source>
        <dbReference type="SAM" id="SignalP"/>
    </source>
</evidence>
<evidence type="ECO:0000313" key="2">
    <source>
        <dbReference type="EMBL" id="MCZ4520732.1"/>
    </source>
</evidence>
<keyword evidence="1" id="KW-0732">Signal</keyword>
<comment type="caution">
    <text evidence="2">The sequence shown here is derived from an EMBL/GenBank/DDBJ whole genome shotgun (WGS) entry which is preliminary data.</text>
</comment>
<evidence type="ECO:0000313" key="3">
    <source>
        <dbReference type="Proteomes" id="UP001081071"/>
    </source>
</evidence>
<feature type="chain" id="PRO_5046312224" evidence="1">
    <location>
        <begin position="29"/>
        <end position="164"/>
    </location>
</feature>
<keyword evidence="3" id="KW-1185">Reference proteome</keyword>
<gene>
    <name evidence="2" type="ORF">O4220_19660</name>
</gene>
<dbReference type="EMBL" id="JAPWIJ010000008">
    <property type="protein sequence ID" value="MCZ4520732.1"/>
    <property type="molecule type" value="Genomic_DNA"/>
</dbReference>
<reference evidence="2" key="1">
    <citation type="submission" date="2022-12" db="EMBL/GenBank/DDBJ databases">
        <authorList>
            <person name="Krivoruchko A.V."/>
            <person name="Elkin A."/>
        </authorList>
    </citation>
    <scope>NUCLEOTIDE SEQUENCE</scope>
    <source>
        <strain evidence="2">IEGM 1391</strain>
    </source>
</reference>